<proteinExistence type="predicted"/>
<feature type="transmembrane region" description="Helical" evidence="5">
    <location>
        <begin position="111"/>
        <end position="129"/>
    </location>
</feature>
<dbReference type="Pfam" id="PF13515">
    <property type="entry name" value="FUSC_2"/>
    <property type="match status" value="1"/>
</dbReference>
<comment type="caution">
    <text evidence="7">The sequence shown here is derived from an EMBL/GenBank/DDBJ whole genome shotgun (WGS) entry which is preliminary data.</text>
</comment>
<keyword evidence="4 5" id="KW-0472">Membrane</keyword>
<evidence type="ECO:0000313" key="7">
    <source>
        <dbReference type="EMBL" id="GEA81469.1"/>
    </source>
</evidence>
<dbReference type="Proteomes" id="UP000315842">
    <property type="component" value="Unassembled WGS sequence"/>
</dbReference>
<feature type="domain" description="Integral membrane bound transporter" evidence="6">
    <location>
        <begin position="54"/>
        <end position="175"/>
    </location>
</feature>
<evidence type="ECO:0000259" key="6">
    <source>
        <dbReference type="Pfam" id="PF13515"/>
    </source>
</evidence>
<keyword evidence="3 5" id="KW-1133">Transmembrane helix</keyword>
<gene>
    <name evidence="7" type="ORF">CUD01_19130</name>
</gene>
<evidence type="ECO:0000256" key="1">
    <source>
        <dbReference type="ARBA" id="ARBA00004141"/>
    </source>
</evidence>
<dbReference type="GO" id="GO:0016020">
    <property type="term" value="C:membrane"/>
    <property type="evidence" value="ECO:0007669"/>
    <property type="project" value="UniProtKB-SubCell"/>
</dbReference>
<evidence type="ECO:0000256" key="4">
    <source>
        <dbReference type="ARBA" id="ARBA00023136"/>
    </source>
</evidence>
<evidence type="ECO:0000256" key="2">
    <source>
        <dbReference type="ARBA" id="ARBA00022692"/>
    </source>
</evidence>
<protein>
    <submittedName>
        <fullName evidence="7">FUSC family protein</fullName>
    </submittedName>
</protein>
<name>A0A4Y3KAG8_CELUD</name>
<dbReference type="RefSeq" id="WP_141320662.1">
    <property type="nucleotide sequence ID" value="NZ_BJLP01000030.1"/>
</dbReference>
<organism evidence="7 8">
    <name type="scientific">Cellulomonas uda</name>
    <dbReference type="NCBI Taxonomy" id="1714"/>
    <lineage>
        <taxon>Bacteria</taxon>
        <taxon>Bacillati</taxon>
        <taxon>Actinomycetota</taxon>
        <taxon>Actinomycetes</taxon>
        <taxon>Micrococcales</taxon>
        <taxon>Cellulomonadaceae</taxon>
        <taxon>Cellulomonas</taxon>
    </lineage>
</organism>
<keyword evidence="8" id="KW-1185">Reference proteome</keyword>
<accession>A0A4Y3KAG8</accession>
<reference evidence="7 8" key="1">
    <citation type="submission" date="2019-06" db="EMBL/GenBank/DDBJ databases">
        <title>Whole genome shotgun sequence of Cellulomonas uda NBRC 3747.</title>
        <authorList>
            <person name="Hosoyama A."/>
            <person name="Uohara A."/>
            <person name="Ohji S."/>
            <person name="Ichikawa N."/>
        </authorList>
    </citation>
    <scope>NUCLEOTIDE SEQUENCE [LARGE SCALE GENOMIC DNA]</scope>
    <source>
        <strain evidence="7 8">NBRC 3747</strain>
    </source>
</reference>
<keyword evidence="2 5" id="KW-0812">Transmembrane</keyword>
<dbReference type="EMBL" id="BJLP01000030">
    <property type="protein sequence ID" value="GEA81469.1"/>
    <property type="molecule type" value="Genomic_DNA"/>
</dbReference>
<evidence type="ECO:0000313" key="8">
    <source>
        <dbReference type="Proteomes" id="UP000315842"/>
    </source>
</evidence>
<dbReference type="InterPro" id="IPR049453">
    <property type="entry name" value="Memb_transporter_dom"/>
</dbReference>
<sequence>MGAAPTRPATDAPRGGLRELRLVARARWRQGIDRVRAAWFPILQASVAAGIAFGIGRYVLDHPYPFFAPVCAWIALGFSADRSLRRVAEIAVGVAIGVGLGDALVHVIGTGLWQVALVLFVAATAARLLDRGALLTTQAGVQAMIIVGLPSIAATGGPLGRWTDALVGGAVAFAVAVLTPSDPRRHPRELASRATQEVADVLGELAHALATQSPADAEDALVRARASQPRLDEWRETATNARELARLSPAARRHRGELVRLVGASVQLDRAMRNTRVMTRRGLALLEAPTAHDLVAAGQRLEATAAAADDLASAFASGRDAARVREALLRSAAALDPFTIAPDDWQVQSLVLLHRSLVVDLLEAAGEDPARARAALPDL</sequence>
<comment type="subcellular location">
    <subcellularLocation>
        <location evidence="1">Membrane</location>
        <topology evidence="1">Multi-pass membrane protein</topology>
    </subcellularLocation>
</comment>
<feature type="transmembrane region" description="Helical" evidence="5">
    <location>
        <begin position="141"/>
        <end position="159"/>
    </location>
</feature>
<evidence type="ECO:0000256" key="3">
    <source>
        <dbReference type="ARBA" id="ARBA00022989"/>
    </source>
</evidence>
<dbReference type="AlphaFoldDB" id="A0A4Y3KAG8"/>
<feature type="transmembrane region" description="Helical" evidence="5">
    <location>
        <begin position="37"/>
        <end position="56"/>
    </location>
</feature>
<evidence type="ECO:0000256" key="5">
    <source>
        <dbReference type="SAM" id="Phobius"/>
    </source>
</evidence>